<dbReference type="PANTHER" id="PTHR45629:SF7">
    <property type="entry name" value="DNA EXCISION REPAIR PROTEIN ERCC-6-RELATED"/>
    <property type="match status" value="1"/>
</dbReference>
<name>A0ABM8VNF0_9BACL</name>
<dbReference type="InterPro" id="IPR001650">
    <property type="entry name" value="Helicase_C-like"/>
</dbReference>
<reference evidence="2 3" key="1">
    <citation type="submission" date="2021-06" db="EMBL/GenBank/DDBJ databases">
        <authorList>
            <person name="Criscuolo A."/>
        </authorList>
    </citation>
    <scope>NUCLEOTIDE SEQUENCE [LARGE SCALE GENOMIC DNA]</scope>
    <source>
        <strain evidence="3">CIP 111802</strain>
    </source>
</reference>
<evidence type="ECO:0000313" key="2">
    <source>
        <dbReference type="EMBL" id="CAG7651366.1"/>
    </source>
</evidence>
<evidence type="ECO:0000313" key="3">
    <source>
        <dbReference type="Proteomes" id="UP000730618"/>
    </source>
</evidence>
<dbReference type="InterPro" id="IPR014001">
    <property type="entry name" value="Helicase_ATP-bd"/>
</dbReference>
<dbReference type="EMBL" id="CAJVCE010000016">
    <property type="protein sequence ID" value="CAG7651366.1"/>
    <property type="molecule type" value="Genomic_DNA"/>
</dbReference>
<evidence type="ECO:0000259" key="1">
    <source>
        <dbReference type="SMART" id="SM00487"/>
    </source>
</evidence>
<keyword evidence="3" id="KW-1185">Reference proteome</keyword>
<organism evidence="2 3">
    <name type="scientific">Paenibacillus allorhizosphaerae</name>
    <dbReference type="NCBI Taxonomy" id="2849866"/>
    <lineage>
        <taxon>Bacteria</taxon>
        <taxon>Bacillati</taxon>
        <taxon>Bacillota</taxon>
        <taxon>Bacilli</taxon>
        <taxon>Bacillales</taxon>
        <taxon>Paenibacillaceae</taxon>
        <taxon>Paenibacillus</taxon>
    </lineage>
</organism>
<accession>A0ABM8VNF0</accession>
<dbReference type="RefSeq" id="WP_218101201.1">
    <property type="nucleotide sequence ID" value="NZ_CAJVCE010000016.1"/>
</dbReference>
<dbReference type="Proteomes" id="UP000730618">
    <property type="component" value="Unassembled WGS sequence"/>
</dbReference>
<gene>
    <name evidence="2" type="ORF">PAECIP111802_04945</name>
</gene>
<proteinExistence type="predicted"/>
<sequence length="1088" mass="122492">MKRSEQVLRVQAVDRSFSVVPHILIWDHGRGRNRELLFASYVGVPEEVKAVTASILEGREVTYNQRPYARNIMDAYRRVEKEIGNDGRLAHGVVYNSLFEIAETQQDSEEEKNNRAFIFAPDGDLHGAIVQHAMSRFGLPEEWRKDYIRILDDFFTSLQVEINPELPEWQNAKAAFFYGTEEKILNALSDALQEGRLRIPESPIEGVFDPTWSMSEYLRNNASQLAKQLEAKQPRHTFDDRVDPAIADLKRIPFPVQAHMAQAIVNTFENEEVFCGGDMGSGKSIIACAVSHVLHSRKRRRNANHQGMPVLLSAPGITLPKWKAKEIEGTIPGAKVNIIRSGNEALQLLKKVRSGYRPAGLEFTLVGIDRAKLGSETYFGGIWKPIYGEKEHGEPVYAWHCGDCGQPIMVYLDGKGKGDKVPATWNVFAEGFAPFPDAIREAKAKRELLPNGIPKDFPIKWVRKAGLLTRCDNVVSLVGCRTDDGMDEKQRKAALKERQLNFPDRECGNCFYRPALKSRGETKNKPRVNISQVLKRTKRYFDLYICDEAHQCKAGDSGRGDAFAQMVKAARRTLMLTGTPTNGKSTSIKELLWRTDPKSLIDAGITFDSGDVDWAKRYGKIEEIIHDNEGDEGVVTRRKKKSVTTKEAPGIAPQLTAQFLLHKAAFIELPDMGLPLVELKEIPVFLDMDEEHRARYSAFHNHLYDVCAQASAVSGNAGVWSKFNPATLVYADRPDLGMSVTVGEETVFAEPIGDGSELHAKERWLVETVKQEIAEGRRVTIYNSYTGRYGMNERLRDILSRNGIRCQILDEPNTELRSERIAEYEEAGIPVIICNQKLVEVGLDLLFWPTIIFYQMSYEVSTVRQSSRRAWRIGQDMLCKVYYPVYQGSQAMKQFIHIMNGRGHALQTEGRIDKSELAQYSRDSQSSLARDLASCFASADVAQAWQKIAAKELEGVEMIAEANFKDVLKQRMKELADATIRLCGLDPEVWRAAREKEQQEEEQVLAPAATYQSEDAVMDVDVEVLDLFDIFGTKTAETVITEVATPKQKQEVETIQLLTFAELAAASGKKKVKRPAKFMENQLLLSLG</sequence>
<dbReference type="Pfam" id="PF00271">
    <property type="entry name" value="Helicase_C"/>
    <property type="match status" value="1"/>
</dbReference>
<dbReference type="InterPro" id="IPR050496">
    <property type="entry name" value="SNF2_RAD54_helicase_repair"/>
</dbReference>
<dbReference type="SMART" id="SM00487">
    <property type="entry name" value="DEXDc"/>
    <property type="match status" value="1"/>
</dbReference>
<protein>
    <recommendedName>
        <fullName evidence="1">Helicase ATP-binding domain-containing protein</fullName>
    </recommendedName>
</protein>
<dbReference type="PANTHER" id="PTHR45629">
    <property type="entry name" value="SNF2/RAD54 FAMILY MEMBER"/>
    <property type="match status" value="1"/>
</dbReference>
<feature type="domain" description="Helicase ATP-binding" evidence="1">
    <location>
        <begin position="249"/>
        <end position="613"/>
    </location>
</feature>
<comment type="caution">
    <text evidence="2">The sequence shown here is derived from an EMBL/GenBank/DDBJ whole genome shotgun (WGS) entry which is preliminary data.</text>
</comment>